<evidence type="ECO:0000256" key="1">
    <source>
        <dbReference type="ARBA" id="ARBA00010923"/>
    </source>
</evidence>
<keyword evidence="2" id="KW-0680">Restriction system</keyword>
<dbReference type="RefSeq" id="WP_014548034.1">
    <property type="nucleotide sequence ID" value="NC_017449.1"/>
</dbReference>
<feature type="domain" description="Type I restriction modification DNA specificity" evidence="6">
    <location>
        <begin position="255"/>
        <end position="426"/>
    </location>
</feature>
<reference evidence="8" key="1">
    <citation type="journal article" date="2011" name="Appl. Environ. Microbiol.">
        <title>Common ancestry and novel genetic traits of Francisella novicida-like isolates from North America and Australia as revealed by comparative genomic analyses.</title>
        <authorList>
            <person name="Siddaramappa S."/>
            <person name="Challacombe J.F."/>
            <person name="Petersen J.M."/>
            <person name="Pillai S."/>
            <person name="Hogg G."/>
            <person name="Kuske C.R."/>
        </authorList>
    </citation>
    <scope>NUCLEOTIDE SEQUENCE [LARGE SCALE GENOMIC DNA]</scope>
    <source>
        <strain evidence="8">3523</strain>
    </source>
</reference>
<keyword evidence="7" id="KW-0378">Hydrolase</keyword>
<dbReference type="Gene3D" id="1.10.287.1120">
    <property type="entry name" value="Bipartite methylase S protein"/>
    <property type="match status" value="2"/>
</dbReference>
<evidence type="ECO:0000256" key="3">
    <source>
        <dbReference type="ARBA" id="ARBA00023125"/>
    </source>
</evidence>
<evidence type="ECO:0000259" key="6">
    <source>
        <dbReference type="Pfam" id="PF01420"/>
    </source>
</evidence>
<organism evidence="7 8">
    <name type="scientific">Francisella hispaniensis</name>
    <dbReference type="NCBI Taxonomy" id="622488"/>
    <lineage>
        <taxon>Bacteria</taxon>
        <taxon>Pseudomonadati</taxon>
        <taxon>Pseudomonadota</taxon>
        <taxon>Gammaproteobacteria</taxon>
        <taxon>Thiotrichales</taxon>
        <taxon>Francisellaceae</taxon>
        <taxon>Francisella</taxon>
    </lineage>
</organism>
<dbReference type="GO" id="GO:0009307">
    <property type="term" value="P:DNA restriction-modification system"/>
    <property type="evidence" value="ECO:0007669"/>
    <property type="project" value="UniProtKB-KW"/>
</dbReference>
<keyword evidence="4" id="KW-0175">Coiled coil</keyword>
<dbReference type="PANTHER" id="PTHR30408:SF12">
    <property type="entry name" value="TYPE I RESTRICTION ENZYME MJAVIII SPECIFICITY SUBUNIT"/>
    <property type="match status" value="1"/>
</dbReference>
<proteinExistence type="inferred from homology"/>
<evidence type="ECO:0000256" key="5">
    <source>
        <dbReference type="SAM" id="MobiDB-lite"/>
    </source>
</evidence>
<feature type="coiled-coil region" evidence="4">
    <location>
        <begin position="408"/>
        <end position="435"/>
    </location>
</feature>
<sequence length="438" mass="49599">MKVEKNNPQLSLNSHSKSGSKAKKVPKLRFKEFSEEWLEKEFGSVYSFFQTNSFSRSLLNYENGTIKNIHYGDIHTKYKSMFYISDEEVPFLSNDIDITKIKDQSYCMVKDLIIADASEDYKDIGKAIEIIDLEDQKLVAGLHTYIARDLNNLTYLGFSGYLMQSYKIRSQMMKYATGISVLGLSKTSLSKIKINLPTLPEQQKIADCLSTWDDSIENLKSLIENKKLYKKGMMQKLFSQELRFKADDGSNYPAWVEKKLGEMGNITTGSTPSTKNSEYYGGDKLFVSPSDINSSRYIKRTNTTLTELGFKKGRKVSKGSVCFVCIGSTIGKVSQLTQDSLTNQQINCITANSNNSNEFTYSLLEYNADKIKLLAGEQAVPQINKSDFSRLKFLTPCLQEQTKIANFLSALDDEIELLGQELEQLQLQKKGLMQGMFV</sequence>
<dbReference type="GO" id="GO:0003677">
    <property type="term" value="F:DNA binding"/>
    <property type="evidence" value="ECO:0007669"/>
    <property type="project" value="UniProtKB-KW"/>
</dbReference>
<protein>
    <submittedName>
        <fullName evidence="7">Type I restriction-modification system, specificity subunit S</fullName>
        <ecNumber evidence="7">3.1.21.3</ecNumber>
    </submittedName>
</protein>
<dbReference type="EC" id="3.1.21.3" evidence="7"/>
<dbReference type="Pfam" id="PF01420">
    <property type="entry name" value="Methylase_S"/>
    <property type="match status" value="2"/>
</dbReference>
<dbReference type="HOGENOM" id="CLU_021095_0_3_6"/>
<dbReference type="Gene3D" id="3.90.220.20">
    <property type="entry name" value="DNA methylase specificity domains"/>
    <property type="match status" value="2"/>
</dbReference>
<dbReference type="AlphaFoldDB" id="F4BK88"/>
<evidence type="ECO:0000256" key="4">
    <source>
        <dbReference type="SAM" id="Coils"/>
    </source>
</evidence>
<dbReference type="InterPro" id="IPR052021">
    <property type="entry name" value="Type-I_RS_S_subunit"/>
</dbReference>
<dbReference type="PANTHER" id="PTHR30408">
    <property type="entry name" value="TYPE-1 RESTRICTION ENZYME ECOKI SPECIFICITY PROTEIN"/>
    <property type="match status" value="1"/>
</dbReference>
<dbReference type="Proteomes" id="UP000008303">
    <property type="component" value="Chromosome"/>
</dbReference>
<dbReference type="PATRIC" id="fig|676032.3.peg.728"/>
<dbReference type="KEGG" id="fcn:FN3523_0725"/>
<dbReference type="InterPro" id="IPR044946">
    <property type="entry name" value="Restrct_endonuc_typeI_TRD_sf"/>
</dbReference>
<feature type="domain" description="Type I restriction modification DNA specificity" evidence="6">
    <location>
        <begin position="35"/>
        <end position="222"/>
    </location>
</feature>
<gene>
    <name evidence="7" type="ordered locus">FN3523_0725</name>
</gene>
<dbReference type="EMBL" id="CP002558">
    <property type="protein sequence ID" value="AEB28582.1"/>
    <property type="molecule type" value="Genomic_DNA"/>
</dbReference>
<dbReference type="REBASE" id="34353">
    <property type="entry name" value="S2.Fcf3523ORF722P"/>
</dbReference>
<keyword evidence="3" id="KW-0238">DNA-binding</keyword>
<dbReference type="eggNOG" id="COG0732">
    <property type="taxonomic scope" value="Bacteria"/>
</dbReference>
<feature type="compositionally biased region" description="Polar residues" evidence="5">
    <location>
        <begin position="1"/>
        <end position="17"/>
    </location>
</feature>
<dbReference type="InterPro" id="IPR000055">
    <property type="entry name" value="Restrct_endonuc_typeI_TRD"/>
</dbReference>
<dbReference type="GO" id="GO:0009035">
    <property type="term" value="F:type I site-specific deoxyribonuclease activity"/>
    <property type="evidence" value="ECO:0007669"/>
    <property type="project" value="UniProtKB-EC"/>
</dbReference>
<evidence type="ECO:0000256" key="2">
    <source>
        <dbReference type="ARBA" id="ARBA00022747"/>
    </source>
</evidence>
<dbReference type="SUPFAM" id="SSF116734">
    <property type="entry name" value="DNA methylase specificity domain"/>
    <property type="match status" value="2"/>
</dbReference>
<comment type="similarity">
    <text evidence="1">Belongs to the type-I restriction system S methylase family.</text>
</comment>
<evidence type="ECO:0000313" key="7">
    <source>
        <dbReference type="EMBL" id="AEB28582.1"/>
    </source>
</evidence>
<accession>F4BK88</accession>
<name>F4BK88_9GAMM</name>
<feature type="region of interest" description="Disordered" evidence="5">
    <location>
        <begin position="1"/>
        <end position="20"/>
    </location>
</feature>
<dbReference type="CDD" id="cd17286">
    <property type="entry name" value="RMtype1_S_Lla161ORF747P_TRD1-CR1_like"/>
    <property type="match status" value="1"/>
</dbReference>
<evidence type="ECO:0000313" key="8">
    <source>
        <dbReference type="Proteomes" id="UP000008303"/>
    </source>
</evidence>